<evidence type="ECO:0000313" key="3">
    <source>
        <dbReference type="Proteomes" id="UP001229081"/>
    </source>
</evidence>
<evidence type="ECO:0000313" key="2">
    <source>
        <dbReference type="EMBL" id="MDP7733534.1"/>
    </source>
</evidence>
<reference evidence="2" key="1">
    <citation type="submission" date="2023-06" db="EMBL/GenBank/DDBJ databases">
        <title>Identification of two novel mycobacterium reveal diversities and complexities of Mycobacterium gordonae clade.</title>
        <authorList>
            <person name="Matsumoto Y."/>
            <person name="Nakamura S."/>
            <person name="Motooka D."/>
            <person name="Fukushima K."/>
        </authorList>
    </citation>
    <scope>NUCLEOTIDE SEQUENCE</scope>
    <source>
        <strain evidence="2">TY812</strain>
    </source>
</reference>
<dbReference type="PANTHER" id="PTHR37314">
    <property type="entry name" value="SLR0142 PROTEIN"/>
    <property type="match status" value="1"/>
</dbReference>
<feature type="transmembrane region" description="Helical" evidence="1">
    <location>
        <begin position="203"/>
        <end position="222"/>
    </location>
</feature>
<keyword evidence="1" id="KW-0812">Transmembrane</keyword>
<dbReference type="InterPro" id="IPR010699">
    <property type="entry name" value="DUF1275"/>
</dbReference>
<name>A0AAJ1W212_9MYCO</name>
<feature type="transmembrane region" description="Helical" evidence="1">
    <location>
        <begin position="63"/>
        <end position="86"/>
    </location>
</feature>
<comment type="caution">
    <text evidence="2">The sequence shown here is derived from an EMBL/GenBank/DDBJ whole genome shotgun (WGS) entry which is preliminary data.</text>
</comment>
<protein>
    <submittedName>
        <fullName evidence="2">YoaK family protein</fullName>
    </submittedName>
</protein>
<keyword evidence="1" id="KW-1133">Transmembrane helix</keyword>
<gene>
    <name evidence="2" type="ORF">QXL92_02025</name>
</gene>
<organism evidence="2 3">
    <name type="scientific">Mycobacterium paragordonae</name>
    <dbReference type="NCBI Taxonomy" id="1389713"/>
    <lineage>
        <taxon>Bacteria</taxon>
        <taxon>Bacillati</taxon>
        <taxon>Actinomycetota</taxon>
        <taxon>Actinomycetes</taxon>
        <taxon>Mycobacteriales</taxon>
        <taxon>Mycobacteriaceae</taxon>
        <taxon>Mycobacterium</taxon>
    </lineage>
</organism>
<dbReference type="EMBL" id="JAUFSA010000001">
    <property type="protein sequence ID" value="MDP7733534.1"/>
    <property type="molecule type" value="Genomic_DNA"/>
</dbReference>
<keyword evidence="1" id="KW-0472">Membrane</keyword>
<feature type="transmembrane region" description="Helical" evidence="1">
    <location>
        <begin position="177"/>
        <end position="197"/>
    </location>
</feature>
<dbReference type="PANTHER" id="PTHR37314:SF4">
    <property type="entry name" value="UPF0700 TRANSMEMBRANE PROTEIN YOAK"/>
    <property type="match status" value="1"/>
</dbReference>
<sequence>MSADVAQDSPPTPHRRLLGYCAALAFNAGLVNAVAIMILAVPVGNLTGVTTQLGMDTANPWRYESHVLIAILLGFLVGSAVAGALVTSSRVPLGARHATVLTMQATLLLSAAAGVEETALGTGAQALLAAAALGLQNGLTSSFRGMAVRTTHFTGTITDLGLMIGRSRTHGIDREKAAILAVTLLLFLGGGVVGILAGAQFGGYALLIPAAVCLALGSAYLLQNRHGGAAITERAPQPAAGN</sequence>
<dbReference type="Proteomes" id="UP001229081">
    <property type="component" value="Unassembled WGS sequence"/>
</dbReference>
<accession>A0AAJ1W212</accession>
<dbReference type="Pfam" id="PF06912">
    <property type="entry name" value="DUF1275"/>
    <property type="match status" value="1"/>
</dbReference>
<feature type="transmembrane region" description="Helical" evidence="1">
    <location>
        <begin position="17"/>
        <end position="43"/>
    </location>
</feature>
<dbReference type="AlphaFoldDB" id="A0AAJ1W212"/>
<dbReference type="RefSeq" id="WP_306254472.1">
    <property type="nucleotide sequence ID" value="NZ_JAUFSA010000001.1"/>
</dbReference>
<proteinExistence type="predicted"/>
<evidence type="ECO:0000256" key="1">
    <source>
        <dbReference type="SAM" id="Phobius"/>
    </source>
</evidence>